<evidence type="ECO:0000256" key="1">
    <source>
        <dbReference type="ARBA" id="ARBA00022737"/>
    </source>
</evidence>
<feature type="chain" id="PRO_5042932821" description="Rhodanese domain-containing protein" evidence="2">
    <location>
        <begin position="20"/>
        <end position="292"/>
    </location>
</feature>
<dbReference type="InterPro" id="IPR001763">
    <property type="entry name" value="Rhodanese-like_dom"/>
</dbReference>
<dbReference type="Pfam" id="PF00581">
    <property type="entry name" value="Rhodanese"/>
    <property type="match status" value="2"/>
</dbReference>
<dbReference type="InterPro" id="IPR051126">
    <property type="entry name" value="Thiosulfate_sulfurtransferase"/>
</dbReference>
<keyword evidence="1" id="KW-0677">Repeat</keyword>
<evidence type="ECO:0000259" key="3">
    <source>
        <dbReference type="PROSITE" id="PS50206"/>
    </source>
</evidence>
<protein>
    <recommendedName>
        <fullName evidence="3">Rhodanese domain-containing protein</fullName>
    </recommendedName>
</protein>
<dbReference type="Proteomes" id="UP001319200">
    <property type="component" value="Unassembled WGS sequence"/>
</dbReference>
<dbReference type="CDD" id="cd01448">
    <property type="entry name" value="TST_Repeat_1"/>
    <property type="match status" value="1"/>
</dbReference>
<dbReference type="PANTHER" id="PTHR43855">
    <property type="entry name" value="THIOSULFATE SULFURTRANSFERASE"/>
    <property type="match status" value="1"/>
</dbReference>
<dbReference type="Gene3D" id="3.40.250.10">
    <property type="entry name" value="Rhodanese-like domain"/>
    <property type="match status" value="2"/>
</dbReference>
<comment type="caution">
    <text evidence="4">The sequence shown here is derived from an EMBL/GenBank/DDBJ whole genome shotgun (WGS) entry which is preliminary data.</text>
</comment>
<dbReference type="SMART" id="SM00450">
    <property type="entry name" value="RHOD"/>
    <property type="match status" value="2"/>
</dbReference>
<evidence type="ECO:0000313" key="5">
    <source>
        <dbReference type="Proteomes" id="UP001319200"/>
    </source>
</evidence>
<name>A0AAP2DNM1_9BACT</name>
<evidence type="ECO:0000256" key="2">
    <source>
        <dbReference type="SAM" id="SignalP"/>
    </source>
</evidence>
<keyword evidence="2" id="KW-0732">Signal</keyword>
<reference evidence="4 5" key="1">
    <citation type="submission" date="2021-05" db="EMBL/GenBank/DDBJ databases">
        <title>A Polyphasic approach of four new species of the genus Ohtaekwangia: Ohtaekwangia histidinii sp. nov., Ohtaekwangia cretensis sp. nov., Ohtaekwangia indiensis sp. nov., Ohtaekwangia reichenbachii sp. nov. from diverse environment.</title>
        <authorList>
            <person name="Octaviana S."/>
        </authorList>
    </citation>
    <scope>NUCLEOTIDE SEQUENCE [LARGE SCALE GENOMIC DNA]</scope>
    <source>
        <strain evidence="4 5">PWU4</strain>
    </source>
</reference>
<dbReference type="RefSeq" id="WP_254164757.1">
    <property type="nucleotide sequence ID" value="NZ_JAHESF010000015.1"/>
</dbReference>
<dbReference type="PANTHER" id="PTHR43855:SF1">
    <property type="entry name" value="THIOSULFATE SULFURTRANSFERASE"/>
    <property type="match status" value="1"/>
</dbReference>
<dbReference type="SUPFAM" id="SSF52821">
    <property type="entry name" value="Rhodanese/Cell cycle control phosphatase"/>
    <property type="match status" value="2"/>
</dbReference>
<sequence length="292" mass="32760">MKKISGLFLLMCLLLVAKAEDKPILVSVQWLKEHLRDPNVVVLQTSFLKFDYDREHIEGARYLWPGWLAPDSPEGAYNAPDLKKATELLQTLGVSDNSHIVLCHIRGEVSPTARMFLTLEHLGFAGKVSFLNGGLDAWKKEGNPVTKDVPVVKKGNVKISPGVPLLVDKNYVLKTLKSDNGIVVDARMQRFYDGEPTGNPRDGHITGAKNIPYTEMVDQANMFKPLDQLQAYFTPVSGKDKELVTYCFIGQTASVVYMAGRLLGYNMKLYDGSLQEWSRLEELPMEKTEKKE</sequence>
<dbReference type="CDD" id="cd01449">
    <property type="entry name" value="TST_Repeat_2"/>
    <property type="match status" value="1"/>
</dbReference>
<keyword evidence="5" id="KW-1185">Reference proteome</keyword>
<dbReference type="EMBL" id="JAHESF010000015">
    <property type="protein sequence ID" value="MBT1698518.1"/>
    <property type="molecule type" value="Genomic_DNA"/>
</dbReference>
<gene>
    <name evidence="4" type="ORF">KK083_16625</name>
</gene>
<proteinExistence type="predicted"/>
<organism evidence="4 5">
    <name type="scientific">Chryseosolibacter histidini</name>
    <dbReference type="NCBI Taxonomy" id="2782349"/>
    <lineage>
        <taxon>Bacteria</taxon>
        <taxon>Pseudomonadati</taxon>
        <taxon>Bacteroidota</taxon>
        <taxon>Cytophagia</taxon>
        <taxon>Cytophagales</taxon>
        <taxon>Chryseotaleaceae</taxon>
        <taxon>Chryseosolibacter</taxon>
    </lineage>
</organism>
<dbReference type="AlphaFoldDB" id="A0AAP2DNM1"/>
<evidence type="ECO:0000313" key="4">
    <source>
        <dbReference type="EMBL" id="MBT1698518.1"/>
    </source>
</evidence>
<dbReference type="InterPro" id="IPR036873">
    <property type="entry name" value="Rhodanese-like_dom_sf"/>
</dbReference>
<accession>A0AAP2DNM1</accession>
<feature type="signal peptide" evidence="2">
    <location>
        <begin position="1"/>
        <end position="19"/>
    </location>
</feature>
<feature type="domain" description="Rhodanese" evidence="3">
    <location>
        <begin position="177"/>
        <end position="286"/>
    </location>
</feature>
<feature type="domain" description="Rhodanese" evidence="3">
    <location>
        <begin position="51"/>
        <end position="147"/>
    </location>
</feature>
<dbReference type="PROSITE" id="PS50206">
    <property type="entry name" value="RHODANESE_3"/>
    <property type="match status" value="2"/>
</dbReference>